<keyword evidence="3" id="KW-1185">Reference proteome</keyword>
<feature type="compositionally biased region" description="Basic and acidic residues" evidence="1">
    <location>
        <begin position="34"/>
        <end position="51"/>
    </location>
</feature>
<feature type="compositionally biased region" description="Pro residues" evidence="1">
    <location>
        <begin position="408"/>
        <end position="417"/>
    </location>
</feature>
<sequence>MSELAHNSPANQRIPLDPKKAGDFADNTSNVGFEENKDTPSETEGISHEKIPNIEDFRPLCTSKSHVYTMHELMEIAKSVSGTSQATLSVHIPKKSFWRLTNRHPDLRQSELNNNTGNGHKNNSGFRLQDFNGDKKNHRTKNARNAKRGGKFAKGDKPYVEEKDVQVNNDELLALEEEIKPTGNSITDFENWRKKMKELERQKKGQSTNNSSDNIERPSLANNGSSISDFFNLNRQSSSNFEELEPQDSLESSKGSHSRFSSFFNAAGPAGTKNESFSTLAQPPTPKDSESRPAAGSRILSFFDNMESRKTAAEQTPQQSTASIPSVSPPPVQEQTNSHFFQGLLNRGKVSSSPKSEDRQFSASDSAVAGAPATIPYSPSGNDQSRTQEPQRSRAPPGLSKIPGNNPMIPPQGPPGYPMGIPMNMFGQNAQPMSQPPAAFQQFHMPPPGVAMHQPFFNNQRQTGERDEKNIRTLKMQLPFIPGPPNMPPPGFPSMHGMPPGISQDMPMPMNNMMPPPPGFFTSQGPSIPQHGNQKMHQHAPNGQEQQQGMRPREAK</sequence>
<evidence type="ECO:0000313" key="2">
    <source>
        <dbReference type="EMBL" id="SCU86037.1"/>
    </source>
</evidence>
<proteinExistence type="predicted"/>
<feature type="region of interest" description="Disordered" evidence="1">
    <location>
        <begin position="1"/>
        <end position="51"/>
    </location>
</feature>
<reference evidence="3" key="1">
    <citation type="submission" date="2016-03" db="EMBL/GenBank/DDBJ databases">
        <authorList>
            <person name="Devillers Hugo."/>
        </authorList>
    </citation>
    <scope>NUCLEOTIDE SEQUENCE [LARGE SCALE GENOMIC DNA]</scope>
</reference>
<feature type="compositionally biased region" description="Polar residues" evidence="1">
    <location>
        <begin position="220"/>
        <end position="241"/>
    </location>
</feature>
<feature type="compositionally biased region" description="Polar residues" evidence="1">
    <location>
        <begin position="521"/>
        <end position="549"/>
    </location>
</feature>
<feature type="compositionally biased region" description="Polar residues" evidence="1">
    <location>
        <begin position="313"/>
        <end position="326"/>
    </location>
</feature>
<evidence type="ECO:0000256" key="1">
    <source>
        <dbReference type="SAM" id="MobiDB-lite"/>
    </source>
</evidence>
<evidence type="ECO:0000313" key="3">
    <source>
        <dbReference type="Proteomes" id="UP000191144"/>
    </source>
</evidence>
<feature type="region of interest" description="Disordered" evidence="1">
    <location>
        <begin position="199"/>
        <end position="419"/>
    </location>
</feature>
<dbReference type="Proteomes" id="UP000191144">
    <property type="component" value="Chromosome D"/>
</dbReference>
<feature type="compositionally biased region" description="Basic residues" evidence="1">
    <location>
        <begin position="136"/>
        <end position="151"/>
    </location>
</feature>
<feature type="compositionally biased region" description="Low complexity" evidence="1">
    <location>
        <begin position="252"/>
        <end position="264"/>
    </location>
</feature>
<accession>A0A1G4J848</accession>
<protein>
    <submittedName>
        <fullName evidence="2">LAME_0D04236g1_1</fullName>
    </submittedName>
</protein>
<feature type="region of interest" description="Disordered" evidence="1">
    <location>
        <begin position="112"/>
        <end position="156"/>
    </location>
</feature>
<organism evidence="2 3">
    <name type="scientific">Lachancea meyersii CBS 8951</name>
    <dbReference type="NCBI Taxonomy" id="1266667"/>
    <lineage>
        <taxon>Eukaryota</taxon>
        <taxon>Fungi</taxon>
        <taxon>Dikarya</taxon>
        <taxon>Ascomycota</taxon>
        <taxon>Saccharomycotina</taxon>
        <taxon>Saccharomycetes</taxon>
        <taxon>Saccharomycetales</taxon>
        <taxon>Saccharomycetaceae</taxon>
        <taxon>Lachancea</taxon>
    </lineage>
</organism>
<gene>
    <name evidence="2" type="ORF">LAME_0D04236G</name>
</gene>
<name>A0A1G4J848_9SACH</name>
<feature type="compositionally biased region" description="Polar residues" evidence="1">
    <location>
        <begin position="273"/>
        <end position="282"/>
    </location>
</feature>
<dbReference type="OrthoDB" id="4065296at2759"/>
<dbReference type="AlphaFoldDB" id="A0A1G4J848"/>
<feature type="compositionally biased region" description="Polar residues" evidence="1">
    <location>
        <begin position="377"/>
        <end position="390"/>
    </location>
</feature>
<dbReference type="EMBL" id="LT598482">
    <property type="protein sequence ID" value="SCU86037.1"/>
    <property type="molecule type" value="Genomic_DNA"/>
</dbReference>
<feature type="compositionally biased region" description="Low complexity" evidence="1">
    <location>
        <begin position="113"/>
        <end position="125"/>
    </location>
</feature>
<feature type="region of interest" description="Disordered" evidence="1">
    <location>
        <begin position="511"/>
        <end position="556"/>
    </location>
</feature>